<protein>
    <submittedName>
        <fullName evidence="1">Uncharacterized protein</fullName>
    </submittedName>
</protein>
<keyword evidence="2" id="KW-1185">Reference proteome</keyword>
<sequence length="243" mass="28696">MEWLCYDFINSVAHFVSKKSVEELPRLCDSYWSKVGQTHAEKRVDYNVEFTINQMIHCQLTPTDDIHKCASIWHILNVNNGLNISYVRINELNLRLDTPRKVFTKPSKSQFAHLDTLLNSVSVKKLHLTGSLHSEDELDFLWRRPVECLRVRKTANSKVVEFHLFENDSLRELSLKIRRSCGYDYVSMLVESWEKDERQEIKFNFKPLKDLKDLGFKCRYSEKETCYERVLKGTKKSVLLRCL</sequence>
<evidence type="ECO:0000313" key="2">
    <source>
        <dbReference type="Proteomes" id="UP000298663"/>
    </source>
</evidence>
<evidence type="ECO:0000313" key="1">
    <source>
        <dbReference type="EMBL" id="TKR95216.1"/>
    </source>
</evidence>
<dbReference type="AlphaFoldDB" id="A0A4U5PFS0"/>
<reference evidence="1 2" key="1">
    <citation type="journal article" date="2015" name="Genome Biol.">
        <title>Comparative genomics of Steinernema reveals deeply conserved gene regulatory networks.</title>
        <authorList>
            <person name="Dillman A.R."/>
            <person name="Macchietto M."/>
            <person name="Porter C.F."/>
            <person name="Rogers A."/>
            <person name="Williams B."/>
            <person name="Antoshechkin I."/>
            <person name="Lee M.M."/>
            <person name="Goodwin Z."/>
            <person name="Lu X."/>
            <person name="Lewis E.E."/>
            <person name="Goodrich-Blair H."/>
            <person name="Stock S.P."/>
            <person name="Adams B.J."/>
            <person name="Sternberg P.W."/>
            <person name="Mortazavi A."/>
        </authorList>
    </citation>
    <scope>NUCLEOTIDE SEQUENCE [LARGE SCALE GENOMIC DNA]</scope>
    <source>
        <strain evidence="1 2">ALL</strain>
    </source>
</reference>
<dbReference type="Proteomes" id="UP000298663">
    <property type="component" value="Unassembled WGS sequence"/>
</dbReference>
<comment type="caution">
    <text evidence="1">The sequence shown here is derived from an EMBL/GenBank/DDBJ whole genome shotgun (WGS) entry which is preliminary data.</text>
</comment>
<name>A0A4U5PFS0_STECR</name>
<dbReference type="EMBL" id="AZBU02000002">
    <property type="protein sequence ID" value="TKR95216.1"/>
    <property type="molecule type" value="Genomic_DNA"/>
</dbReference>
<proteinExistence type="predicted"/>
<accession>A0A4U5PFS0</accession>
<gene>
    <name evidence="1" type="ORF">L596_009413</name>
</gene>
<organism evidence="1 2">
    <name type="scientific">Steinernema carpocapsae</name>
    <name type="common">Entomopathogenic nematode</name>
    <dbReference type="NCBI Taxonomy" id="34508"/>
    <lineage>
        <taxon>Eukaryota</taxon>
        <taxon>Metazoa</taxon>
        <taxon>Ecdysozoa</taxon>
        <taxon>Nematoda</taxon>
        <taxon>Chromadorea</taxon>
        <taxon>Rhabditida</taxon>
        <taxon>Tylenchina</taxon>
        <taxon>Panagrolaimomorpha</taxon>
        <taxon>Strongyloidoidea</taxon>
        <taxon>Steinernematidae</taxon>
        <taxon>Steinernema</taxon>
    </lineage>
</organism>
<reference evidence="1 2" key="2">
    <citation type="journal article" date="2019" name="G3 (Bethesda)">
        <title>Hybrid Assembly of the Genome of the Entomopathogenic Nematode Steinernema carpocapsae Identifies the X-Chromosome.</title>
        <authorList>
            <person name="Serra L."/>
            <person name="Macchietto M."/>
            <person name="Macias-Munoz A."/>
            <person name="McGill C.J."/>
            <person name="Rodriguez I.M."/>
            <person name="Rodriguez B."/>
            <person name="Murad R."/>
            <person name="Mortazavi A."/>
        </authorList>
    </citation>
    <scope>NUCLEOTIDE SEQUENCE [LARGE SCALE GENOMIC DNA]</scope>
    <source>
        <strain evidence="1 2">ALL</strain>
    </source>
</reference>